<reference evidence="2" key="1">
    <citation type="journal article" date="2021" name="Proc. Natl. Acad. Sci. U.S.A.">
        <title>A Catalog of Tens of Thousands of Viruses from Human Metagenomes Reveals Hidden Associations with Chronic Diseases.</title>
        <authorList>
            <person name="Tisza M.J."/>
            <person name="Buck C.B."/>
        </authorList>
    </citation>
    <scope>NUCLEOTIDE SEQUENCE</scope>
    <source>
        <strain evidence="2">Ct5kl10</strain>
    </source>
</reference>
<evidence type="ECO:0000256" key="1">
    <source>
        <dbReference type="SAM" id="Phobius"/>
    </source>
</evidence>
<evidence type="ECO:0000313" key="2">
    <source>
        <dbReference type="EMBL" id="DAD90661.1"/>
    </source>
</evidence>
<accession>A0A8S5N798</accession>
<protein>
    <submittedName>
        <fullName evidence="2">Uncharacterized protein</fullName>
    </submittedName>
</protein>
<sequence length="59" mass="6821">MEGLGLALLILICRFVPFLPIAFIVFWIIFGLLYLAMAEILLKIVFKIIEIIEKRGKKK</sequence>
<dbReference type="EMBL" id="BK015091">
    <property type="protein sequence ID" value="DAD90661.1"/>
    <property type="molecule type" value="Genomic_DNA"/>
</dbReference>
<organism evidence="2">
    <name type="scientific">Myoviridae sp. ct5kl10</name>
    <dbReference type="NCBI Taxonomy" id="2826615"/>
    <lineage>
        <taxon>Viruses</taxon>
        <taxon>Duplodnaviria</taxon>
        <taxon>Heunggongvirae</taxon>
        <taxon>Uroviricota</taxon>
        <taxon>Caudoviricetes</taxon>
    </lineage>
</organism>
<name>A0A8S5N798_9CAUD</name>
<feature type="transmembrane region" description="Helical" evidence="1">
    <location>
        <begin position="25"/>
        <end position="49"/>
    </location>
</feature>
<keyword evidence="1" id="KW-1133">Transmembrane helix</keyword>
<proteinExistence type="predicted"/>
<keyword evidence="1" id="KW-0472">Membrane</keyword>
<keyword evidence="1" id="KW-0812">Transmembrane</keyword>